<dbReference type="Proteomes" id="UP000295136">
    <property type="component" value="Unassembled WGS sequence"/>
</dbReference>
<keyword evidence="2" id="KW-1185">Reference proteome</keyword>
<evidence type="ECO:0000313" key="2">
    <source>
        <dbReference type="Proteomes" id="UP000295136"/>
    </source>
</evidence>
<comment type="caution">
    <text evidence="1">The sequence shown here is derived from an EMBL/GenBank/DDBJ whole genome shotgun (WGS) entry which is preliminary data.</text>
</comment>
<sequence length="71" mass="7950">MGSRGESRQGTIARTAAFEPVRDVVEEHLRSGAEVGLSLVVERDGDRLLDLWGGHRDAARTQRWERHALGR</sequence>
<organism evidence="1 2">
    <name type="scientific">Nonomuraea mesophila</name>
    <dbReference type="NCBI Taxonomy" id="2530382"/>
    <lineage>
        <taxon>Bacteria</taxon>
        <taxon>Bacillati</taxon>
        <taxon>Actinomycetota</taxon>
        <taxon>Actinomycetes</taxon>
        <taxon>Streptosporangiales</taxon>
        <taxon>Streptosporangiaceae</taxon>
        <taxon>Nonomuraea</taxon>
    </lineage>
</organism>
<evidence type="ECO:0000313" key="1">
    <source>
        <dbReference type="EMBL" id="TDE54657.1"/>
    </source>
</evidence>
<dbReference type="EMBL" id="SMLD01000031">
    <property type="protein sequence ID" value="TDE54657.1"/>
    <property type="molecule type" value="Genomic_DNA"/>
</dbReference>
<dbReference type="InterPro" id="IPR012338">
    <property type="entry name" value="Beta-lactam/transpept-like"/>
</dbReference>
<dbReference type="RefSeq" id="WP_132630840.1">
    <property type="nucleotide sequence ID" value="NZ_SMLD01000031.1"/>
</dbReference>
<dbReference type="SUPFAM" id="SSF56601">
    <property type="entry name" value="beta-lactamase/transpeptidase-like"/>
    <property type="match status" value="1"/>
</dbReference>
<reference evidence="1 2" key="1">
    <citation type="submission" date="2019-03" db="EMBL/GenBank/DDBJ databases">
        <title>Draft genome sequences of novel Actinobacteria.</title>
        <authorList>
            <person name="Sahin N."/>
            <person name="Ay H."/>
            <person name="Saygin H."/>
        </authorList>
    </citation>
    <scope>NUCLEOTIDE SEQUENCE [LARGE SCALE GENOMIC DNA]</scope>
    <source>
        <strain evidence="1 2">6K102</strain>
    </source>
</reference>
<gene>
    <name evidence="1" type="ORF">E1295_14800</name>
</gene>
<dbReference type="Gene3D" id="3.40.710.10">
    <property type="entry name" value="DD-peptidase/beta-lactamase superfamily"/>
    <property type="match status" value="1"/>
</dbReference>
<evidence type="ECO:0008006" key="3">
    <source>
        <dbReference type="Google" id="ProtNLM"/>
    </source>
</evidence>
<dbReference type="AlphaFoldDB" id="A0A4R5FPP8"/>
<name>A0A4R5FPP8_9ACTN</name>
<protein>
    <recommendedName>
        <fullName evidence="3">Serine hydrolase</fullName>
    </recommendedName>
</protein>
<accession>A0A4R5FPP8</accession>
<proteinExistence type="predicted"/>